<keyword evidence="3" id="KW-0862">Zinc</keyword>
<sequence>MCNACDVFSLAALVANYAVIDSGGREGDAPGPASTAAAVDRQRGLLAALRGSGLLSALSAAVLAAPLSPEVASDSVELDDVTGIMFHAQHQLFGVLQALTMAIVPGPLLCTARELLAAPDVQQLRWAALEQLAAAAPAAAASTYAAADAGMSLRTGASGSGGGDGGGARGEAGGRWKPMLLQPRVVRLHPVLGGKRMCTLDIMLEAIIGCCHTLSAEVEAELRRLAACANDDTAGPATETWSHRACEAVALQAAYVAQATSAITAGCSADFVDLLLPEAIVWALRAQMAVMEVDGVAPAAWTASPSSNGAKAAELASSLAYRLHGWTSFSPAKQAAYVQRLLPTGLMGSLDRLLRHLAATGLQTEGERDAVGACAFLMAHLAPPMLRIPLAATPGGAGDSGGGGWRPQDKLGPLLTLAKLARREASQPGGPSLDAPSSAAGLEPHLARAIAGGLVAGAEQLTALLDSLTPPPPLAQREGALGGDRATCAEASSAGAAVREAVALASGTALPLLEWLVARELAGAGGGGGGGGGRRRVGGSGAAGLPPSALADHSAMTMPPLRVSDIPGCYRGIKVLVRCLAAAVQLLPPADLLALQPQRTLALLGRLLQRAHELRRPGARQGGRGGGGRGMGAGAEETEPTRLAGEVAGALVRMAADEELVGAVAGWLGGEVVEGQQQQPQPLRGGLGARVLAAALQSWDGAAAGEVMSFYAAATAAGAPRAKAGGEGGGSNSRGPEAAASGGGATAPLLAAARAAIALRPETTLWGLRGGGAGGIPAWPPRVLRLCSNPGCLNFAGASNGTLPLRKCSGCKGVRYCGAGCQQQHWRSHREECAGRKAAARAVGGDD</sequence>
<dbReference type="GO" id="GO:0008270">
    <property type="term" value="F:zinc ion binding"/>
    <property type="evidence" value="ECO:0007669"/>
    <property type="project" value="UniProtKB-KW"/>
</dbReference>
<dbReference type="InterPro" id="IPR002893">
    <property type="entry name" value="Znf_MYND"/>
</dbReference>
<dbReference type="PROSITE" id="PS50865">
    <property type="entry name" value="ZF_MYND_2"/>
    <property type="match status" value="1"/>
</dbReference>
<keyword evidence="1" id="KW-0479">Metal-binding</keyword>
<dbReference type="SUPFAM" id="SSF144232">
    <property type="entry name" value="HIT/MYND zinc finger-like"/>
    <property type="match status" value="1"/>
</dbReference>
<evidence type="ECO:0000256" key="2">
    <source>
        <dbReference type="ARBA" id="ARBA00022771"/>
    </source>
</evidence>
<comment type="caution">
    <text evidence="7">The sequence shown here is derived from an EMBL/GenBank/DDBJ whole genome shotgun (WGS) entry which is preliminary data.</text>
</comment>
<feature type="compositionally biased region" description="Gly residues" evidence="5">
    <location>
        <begin position="620"/>
        <end position="633"/>
    </location>
</feature>
<name>A0A2J7ZUW3_9CHLO</name>
<organism evidence="7 8">
    <name type="scientific">Tetrabaena socialis</name>
    <dbReference type="NCBI Taxonomy" id="47790"/>
    <lineage>
        <taxon>Eukaryota</taxon>
        <taxon>Viridiplantae</taxon>
        <taxon>Chlorophyta</taxon>
        <taxon>core chlorophytes</taxon>
        <taxon>Chlorophyceae</taxon>
        <taxon>CS clade</taxon>
        <taxon>Chlamydomonadales</taxon>
        <taxon>Tetrabaenaceae</taxon>
        <taxon>Tetrabaena</taxon>
    </lineage>
</organism>
<feature type="compositionally biased region" description="Gly residues" evidence="5">
    <location>
        <begin position="158"/>
        <end position="173"/>
    </location>
</feature>
<evidence type="ECO:0000256" key="3">
    <source>
        <dbReference type="ARBA" id="ARBA00022833"/>
    </source>
</evidence>
<evidence type="ECO:0000256" key="4">
    <source>
        <dbReference type="PROSITE-ProRule" id="PRU00134"/>
    </source>
</evidence>
<dbReference type="OrthoDB" id="341421at2759"/>
<dbReference type="EMBL" id="PGGS01000427">
    <property type="protein sequence ID" value="PNH04067.1"/>
    <property type="molecule type" value="Genomic_DNA"/>
</dbReference>
<gene>
    <name evidence="7" type="ORF">TSOC_009803</name>
</gene>
<proteinExistence type="predicted"/>
<feature type="compositionally biased region" description="Gly residues" evidence="5">
    <location>
        <begin position="525"/>
        <end position="542"/>
    </location>
</feature>
<dbReference type="Gene3D" id="6.10.140.2220">
    <property type="match status" value="1"/>
</dbReference>
<feature type="compositionally biased region" description="Low complexity" evidence="5">
    <location>
        <begin position="734"/>
        <end position="743"/>
    </location>
</feature>
<feature type="region of interest" description="Disordered" evidence="5">
    <location>
        <begin position="615"/>
        <end position="640"/>
    </location>
</feature>
<evidence type="ECO:0000256" key="1">
    <source>
        <dbReference type="ARBA" id="ARBA00022723"/>
    </source>
</evidence>
<accession>A0A2J7ZUW3</accession>
<evidence type="ECO:0000256" key="5">
    <source>
        <dbReference type="SAM" id="MobiDB-lite"/>
    </source>
</evidence>
<evidence type="ECO:0000313" key="8">
    <source>
        <dbReference type="Proteomes" id="UP000236333"/>
    </source>
</evidence>
<feature type="region of interest" description="Disordered" evidence="5">
    <location>
        <begin position="525"/>
        <end position="544"/>
    </location>
</feature>
<feature type="region of interest" description="Disordered" evidence="5">
    <location>
        <begin position="721"/>
        <end position="743"/>
    </location>
</feature>
<keyword evidence="8" id="KW-1185">Reference proteome</keyword>
<dbReference type="Pfam" id="PF01753">
    <property type="entry name" value="zf-MYND"/>
    <property type="match status" value="1"/>
</dbReference>
<dbReference type="Proteomes" id="UP000236333">
    <property type="component" value="Unassembled WGS sequence"/>
</dbReference>
<reference evidence="7 8" key="1">
    <citation type="journal article" date="2017" name="Mol. Biol. Evol.">
        <title>The 4-celled Tetrabaena socialis nuclear genome reveals the essential components for genetic control of cell number at the origin of multicellularity in the volvocine lineage.</title>
        <authorList>
            <person name="Featherston J."/>
            <person name="Arakaki Y."/>
            <person name="Hanschen E.R."/>
            <person name="Ferris P.J."/>
            <person name="Michod R.E."/>
            <person name="Olson B.J.S.C."/>
            <person name="Nozaki H."/>
            <person name="Durand P.M."/>
        </authorList>
    </citation>
    <scope>NUCLEOTIDE SEQUENCE [LARGE SCALE GENOMIC DNA]</scope>
    <source>
        <strain evidence="7 8">NIES-571</strain>
    </source>
</reference>
<evidence type="ECO:0000259" key="6">
    <source>
        <dbReference type="PROSITE" id="PS50865"/>
    </source>
</evidence>
<keyword evidence="2 4" id="KW-0863">Zinc-finger</keyword>
<feature type="region of interest" description="Disordered" evidence="5">
    <location>
        <begin position="156"/>
        <end position="175"/>
    </location>
</feature>
<feature type="domain" description="MYND-type" evidence="6">
    <location>
        <begin position="789"/>
        <end position="833"/>
    </location>
</feature>
<evidence type="ECO:0000313" key="7">
    <source>
        <dbReference type="EMBL" id="PNH04067.1"/>
    </source>
</evidence>
<dbReference type="AlphaFoldDB" id="A0A2J7ZUW3"/>
<protein>
    <recommendedName>
        <fullName evidence="6">MYND-type domain-containing protein</fullName>
    </recommendedName>
</protein>